<reference evidence="2 3" key="1">
    <citation type="submission" date="2009-02" db="EMBL/GenBank/DDBJ databases">
        <title>Sequencing of the draft genome and assembly of Dethiobacter alkaliphilus AHT 1.</title>
        <authorList>
            <consortium name="US DOE Joint Genome Institute (JGI-PGF)"/>
            <person name="Lucas S."/>
            <person name="Copeland A."/>
            <person name="Lapidus A."/>
            <person name="Glavina del Rio T."/>
            <person name="Dalin E."/>
            <person name="Tice H."/>
            <person name="Bruce D."/>
            <person name="Goodwin L."/>
            <person name="Pitluck S."/>
            <person name="Larimer F."/>
            <person name="Land M.L."/>
            <person name="Hauser L."/>
            <person name="Muyzer G."/>
        </authorList>
    </citation>
    <scope>NUCLEOTIDE SEQUENCE [LARGE SCALE GENOMIC DNA]</scope>
    <source>
        <strain evidence="2 3">AHT 1</strain>
    </source>
</reference>
<dbReference type="Gene3D" id="3.30.460.10">
    <property type="entry name" value="Beta Polymerase, domain 2"/>
    <property type="match status" value="1"/>
</dbReference>
<dbReference type="PANTHER" id="PTHR43852">
    <property type="entry name" value="NUCLEOTIDYLTRANSFERASE"/>
    <property type="match status" value="1"/>
</dbReference>
<evidence type="ECO:0000313" key="3">
    <source>
        <dbReference type="Proteomes" id="UP000006443"/>
    </source>
</evidence>
<dbReference type="Proteomes" id="UP000006443">
    <property type="component" value="Unassembled WGS sequence"/>
</dbReference>
<dbReference type="InterPro" id="IPR052930">
    <property type="entry name" value="TA_antitoxin_MntA"/>
</dbReference>
<dbReference type="AlphaFoldDB" id="C0GCZ8"/>
<keyword evidence="3" id="KW-1185">Reference proteome</keyword>
<gene>
    <name evidence="2" type="ORF">DealDRAFT_0357</name>
</gene>
<dbReference type="NCBIfam" id="NF047752">
    <property type="entry name" value="MntA_antitoxin"/>
    <property type="match status" value="1"/>
</dbReference>
<comment type="caution">
    <text evidence="2">The sequence shown here is derived from an EMBL/GenBank/DDBJ whole genome shotgun (WGS) entry which is preliminary data.</text>
</comment>
<dbReference type="CDD" id="cd05403">
    <property type="entry name" value="NT_KNTase_like"/>
    <property type="match status" value="1"/>
</dbReference>
<dbReference type="STRING" id="555088.DealDRAFT_0357"/>
<dbReference type="RefSeq" id="WP_008514275.1">
    <property type="nucleotide sequence ID" value="NZ_ACJM01000001.1"/>
</dbReference>
<dbReference type="InterPro" id="IPR043519">
    <property type="entry name" value="NT_sf"/>
</dbReference>
<evidence type="ECO:0000259" key="1">
    <source>
        <dbReference type="Pfam" id="PF18765"/>
    </source>
</evidence>
<accession>C0GCZ8</accession>
<dbReference type="eggNOG" id="COG1669">
    <property type="taxonomic scope" value="Bacteria"/>
</dbReference>
<dbReference type="EMBL" id="ACJM01000001">
    <property type="protein sequence ID" value="EEG79083.1"/>
    <property type="molecule type" value="Genomic_DNA"/>
</dbReference>
<sequence>MSEMLKLDDKLLALRELFPALPHVQTVFLFGSYGTEYQTPLSDIDFAVYFNKKVSVDDEADLLSKLSIALDTDRVDLVNLNKAPLSLQFNVISEGKIIYERDYIATCDFIEKVIKYYQDYAITLHKFNRVYDQSFREAYRDGE</sequence>
<protein>
    <submittedName>
        <fullName evidence="2">DNA polymerase beta domain protein region</fullName>
    </submittedName>
</protein>
<evidence type="ECO:0000313" key="2">
    <source>
        <dbReference type="EMBL" id="EEG79083.1"/>
    </source>
</evidence>
<proteinExistence type="predicted"/>
<dbReference type="InterPro" id="IPR041633">
    <property type="entry name" value="Polbeta"/>
</dbReference>
<feature type="domain" description="Polymerase beta nucleotidyltransferase" evidence="1">
    <location>
        <begin position="15"/>
        <end position="102"/>
    </location>
</feature>
<dbReference type="SUPFAM" id="SSF81301">
    <property type="entry name" value="Nucleotidyltransferase"/>
    <property type="match status" value="1"/>
</dbReference>
<dbReference type="Pfam" id="PF18765">
    <property type="entry name" value="Polbeta"/>
    <property type="match status" value="1"/>
</dbReference>
<organism evidence="2 3">
    <name type="scientific">Dethiobacter alkaliphilus AHT 1</name>
    <dbReference type="NCBI Taxonomy" id="555088"/>
    <lineage>
        <taxon>Bacteria</taxon>
        <taxon>Bacillati</taxon>
        <taxon>Bacillota</taxon>
        <taxon>Dethiobacteria</taxon>
        <taxon>Dethiobacterales</taxon>
        <taxon>Dethiobacteraceae</taxon>
        <taxon>Dethiobacter</taxon>
    </lineage>
</organism>
<name>C0GCZ8_DETAL</name>
<dbReference type="PANTHER" id="PTHR43852:SF3">
    <property type="entry name" value="NUCLEOTIDYLTRANSFERASE"/>
    <property type="match status" value="1"/>
</dbReference>